<dbReference type="AlphaFoldDB" id="A0AAF0T8V3"/>
<accession>A0AAF0T8V3</accession>
<keyword evidence="2" id="KW-1185">Reference proteome</keyword>
<name>A0AAF0T8V3_SOLVR</name>
<sequence length="62" mass="7326">MQRGKVISYASRQLKVHEKNHPTYNLVLATILNLCQRRWLEFLKDYDMHVIYHLGKANVVGD</sequence>
<gene>
    <name evidence="1" type="ORF">MTR67_001898</name>
</gene>
<reference evidence="1" key="1">
    <citation type="submission" date="2023-08" db="EMBL/GenBank/DDBJ databases">
        <title>A de novo genome assembly of Solanum verrucosum Schlechtendal, a Mexican diploid species geographically isolated from the other diploid A-genome species in potato relatives.</title>
        <authorList>
            <person name="Hosaka K."/>
        </authorList>
    </citation>
    <scope>NUCLEOTIDE SEQUENCE</scope>
    <source>
        <tissue evidence="1">Young leaves</tissue>
    </source>
</reference>
<organism evidence="1 2">
    <name type="scientific">Solanum verrucosum</name>
    <dbReference type="NCBI Taxonomy" id="315347"/>
    <lineage>
        <taxon>Eukaryota</taxon>
        <taxon>Viridiplantae</taxon>
        <taxon>Streptophyta</taxon>
        <taxon>Embryophyta</taxon>
        <taxon>Tracheophyta</taxon>
        <taxon>Spermatophyta</taxon>
        <taxon>Magnoliopsida</taxon>
        <taxon>eudicotyledons</taxon>
        <taxon>Gunneridae</taxon>
        <taxon>Pentapetalae</taxon>
        <taxon>asterids</taxon>
        <taxon>lamiids</taxon>
        <taxon>Solanales</taxon>
        <taxon>Solanaceae</taxon>
        <taxon>Solanoideae</taxon>
        <taxon>Solaneae</taxon>
        <taxon>Solanum</taxon>
    </lineage>
</organism>
<feature type="non-terminal residue" evidence="1">
    <location>
        <position position="62"/>
    </location>
</feature>
<evidence type="ECO:0000313" key="1">
    <source>
        <dbReference type="EMBL" id="WMV08513.1"/>
    </source>
</evidence>
<dbReference type="EMBL" id="CP133612">
    <property type="protein sequence ID" value="WMV08513.1"/>
    <property type="molecule type" value="Genomic_DNA"/>
</dbReference>
<evidence type="ECO:0008006" key="3">
    <source>
        <dbReference type="Google" id="ProtNLM"/>
    </source>
</evidence>
<dbReference type="InterPro" id="IPR043502">
    <property type="entry name" value="DNA/RNA_pol_sf"/>
</dbReference>
<proteinExistence type="predicted"/>
<protein>
    <recommendedName>
        <fullName evidence="3">Reverse transcriptase RNase H-like domain-containing protein</fullName>
    </recommendedName>
</protein>
<dbReference type="SUPFAM" id="SSF56672">
    <property type="entry name" value="DNA/RNA polymerases"/>
    <property type="match status" value="1"/>
</dbReference>
<dbReference type="Proteomes" id="UP001234989">
    <property type="component" value="Chromosome 1"/>
</dbReference>
<evidence type="ECO:0000313" key="2">
    <source>
        <dbReference type="Proteomes" id="UP001234989"/>
    </source>
</evidence>